<reference evidence="2 3" key="1">
    <citation type="journal article" date="2001" name="J. Bacteriol.">
        <title>Genome sequence and comparative analysis of the solvent-producing bacterium Clostridium acetobutylicum.</title>
        <authorList>
            <person name="Nolling J."/>
            <person name="Breton G."/>
            <person name="Omelchenko M.V."/>
            <person name="Makarova K.S."/>
            <person name="Zeng Q."/>
            <person name="Gibson R."/>
            <person name="Lee H.M."/>
            <person name="Dubois J."/>
            <person name="Qiu D."/>
            <person name="Hitti J."/>
            <person name="Wolf Y.I."/>
            <person name="Tatusov R.L."/>
            <person name="Sabathe F."/>
            <person name="Doucette-Stamm L."/>
            <person name="Soucaille P."/>
            <person name="Daly M.J."/>
            <person name="Bennett G.N."/>
            <person name="Koonin E.V."/>
            <person name="Smith D.R."/>
        </authorList>
    </citation>
    <scope>NUCLEOTIDE SEQUENCE [LARGE SCALE GENOMIC DNA]</scope>
    <source>
        <strain evidence="3">ATCC 824 / DSM 792 / JCM 1419 / LMG 5710 / VKM B-1787</strain>
    </source>
</reference>
<dbReference type="Pfam" id="PF16111">
    <property type="entry name" value="DUF4829"/>
    <property type="match status" value="1"/>
</dbReference>
<gene>
    <name evidence="2" type="ordered locus">CA_C3165</name>
</gene>
<dbReference type="PIR" id="C97289">
    <property type="entry name" value="C97289"/>
</dbReference>
<evidence type="ECO:0000313" key="2">
    <source>
        <dbReference type="EMBL" id="AAK81102.1"/>
    </source>
</evidence>
<dbReference type="KEGG" id="cac:CA_C3165"/>
<dbReference type="eggNOG" id="ENOG5033GCW">
    <property type="taxonomic scope" value="Bacteria"/>
</dbReference>
<feature type="domain" description="DUF4829" evidence="1">
    <location>
        <begin position="40"/>
        <end position="158"/>
    </location>
</feature>
<organism evidence="2 3">
    <name type="scientific">Clostridium acetobutylicum (strain ATCC 824 / DSM 792 / JCM 1419 / IAM 19013 / LMG 5710 / NBRC 13948 / NRRL B-527 / VKM B-1787 / 2291 / W)</name>
    <dbReference type="NCBI Taxonomy" id="272562"/>
    <lineage>
        <taxon>Bacteria</taxon>
        <taxon>Bacillati</taxon>
        <taxon>Bacillota</taxon>
        <taxon>Clostridia</taxon>
        <taxon>Eubacteriales</taxon>
        <taxon>Clostridiaceae</taxon>
        <taxon>Clostridium</taxon>
    </lineage>
</organism>
<dbReference type="HOGENOM" id="CLU_141498_0_0_9"/>
<protein>
    <recommendedName>
        <fullName evidence="1">DUF4829 domain-containing protein</fullName>
    </recommendedName>
</protein>
<name>Q97EE8_CLOAB</name>
<accession>Q97EE8</accession>
<dbReference type="PROSITE" id="PS51257">
    <property type="entry name" value="PROKAR_LIPOPROTEIN"/>
    <property type="match status" value="1"/>
</dbReference>
<dbReference type="Proteomes" id="UP000000814">
    <property type="component" value="Chromosome"/>
</dbReference>
<dbReference type="GeneID" id="44999653"/>
<proteinExistence type="predicted"/>
<dbReference type="PATRIC" id="fig|272562.8.peg.3346"/>
<dbReference type="InterPro" id="IPR032256">
    <property type="entry name" value="DUF4829"/>
</dbReference>
<dbReference type="OrthoDB" id="1933189at2"/>
<sequence length="160" mass="18510">MKRKLILIAVVIMFMFTGCSLGEKKVNISNSEKLKLKPNEVIENYFKYYGEKSRTGILSTLTPWQNKPNTNFEFDNLKSINLINIVEDSNLKQKEAYMKYGRGSVNGVKEENVRIYKVTFDVKCKKDDASAFTTGRNVEWFTVVRKNKNSPWLIDNHGEV</sequence>
<dbReference type="RefSeq" id="WP_010966442.1">
    <property type="nucleotide sequence ID" value="NC_003030.1"/>
</dbReference>
<dbReference type="STRING" id="272562.CA_C3165"/>
<evidence type="ECO:0000313" key="3">
    <source>
        <dbReference type="Proteomes" id="UP000000814"/>
    </source>
</evidence>
<dbReference type="EMBL" id="AE001437">
    <property type="protein sequence ID" value="AAK81102.1"/>
    <property type="molecule type" value="Genomic_DNA"/>
</dbReference>
<dbReference type="AlphaFoldDB" id="Q97EE8"/>
<keyword evidence="3" id="KW-1185">Reference proteome</keyword>
<evidence type="ECO:0000259" key="1">
    <source>
        <dbReference type="Pfam" id="PF16111"/>
    </source>
</evidence>